<evidence type="ECO:0000256" key="5">
    <source>
        <dbReference type="ARBA" id="ARBA00012723"/>
    </source>
</evidence>
<comment type="catalytic activity">
    <reaction evidence="1">
        <text>Catalyzes the rearrangement of -S-S- bonds in proteins.</text>
        <dbReference type="EC" id="5.3.4.1"/>
    </reaction>
</comment>
<dbReference type="Proteomes" id="UP000235371">
    <property type="component" value="Unassembled WGS sequence"/>
</dbReference>
<evidence type="ECO:0000256" key="2">
    <source>
        <dbReference type="ARBA" id="ARBA00002692"/>
    </source>
</evidence>
<organism evidence="12 13">
    <name type="scientific">Hyaloscypha bicolor E</name>
    <dbReference type="NCBI Taxonomy" id="1095630"/>
    <lineage>
        <taxon>Eukaryota</taxon>
        <taxon>Fungi</taxon>
        <taxon>Dikarya</taxon>
        <taxon>Ascomycota</taxon>
        <taxon>Pezizomycotina</taxon>
        <taxon>Leotiomycetes</taxon>
        <taxon>Helotiales</taxon>
        <taxon>Hyaloscyphaceae</taxon>
        <taxon>Hyaloscypha</taxon>
        <taxon>Hyaloscypha bicolor</taxon>
    </lineage>
</organism>
<dbReference type="STRING" id="1095630.A0A2J6T2J7"/>
<dbReference type="GeneID" id="36581376"/>
<dbReference type="AlphaFoldDB" id="A0A2J6T2J7"/>
<dbReference type="RefSeq" id="XP_024734148.1">
    <property type="nucleotide sequence ID" value="XM_024873296.1"/>
</dbReference>
<comment type="subcellular location">
    <subcellularLocation>
        <location evidence="3">Endoplasmic reticulum lumen</location>
    </subcellularLocation>
</comment>
<dbReference type="CDD" id="cd02981">
    <property type="entry name" value="PDI_b_family"/>
    <property type="match status" value="1"/>
</dbReference>
<evidence type="ECO:0000256" key="4">
    <source>
        <dbReference type="ARBA" id="ARBA00006347"/>
    </source>
</evidence>
<keyword evidence="7" id="KW-0413">Isomerase</keyword>
<protein>
    <recommendedName>
        <fullName evidence="9">Protein disulfide-isomerase</fullName>
        <ecNumber evidence="5">5.3.4.1</ecNumber>
    </recommendedName>
</protein>
<dbReference type="InterPro" id="IPR013766">
    <property type="entry name" value="Thioredoxin_domain"/>
</dbReference>
<evidence type="ECO:0000256" key="10">
    <source>
        <dbReference type="SAM" id="SignalP"/>
    </source>
</evidence>
<dbReference type="CDD" id="cd02961">
    <property type="entry name" value="PDI_a_family"/>
    <property type="match status" value="1"/>
</dbReference>
<gene>
    <name evidence="12" type="ORF">K444DRAFT_49713</name>
</gene>
<comment type="function">
    <text evidence="2">Participates in the folding of proteins containing disulfide bonds, may be involved in glycosylation, prolyl hydroxylation and triglyceride transfer.</text>
</comment>
<dbReference type="SUPFAM" id="SSF52833">
    <property type="entry name" value="Thioredoxin-like"/>
    <property type="match status" value="3"/>
</dbReference>
<feature type="chain" id="PRO_5014342290" description="Protein disulfide-isomerase" evidence="10">
    <location>
        <begin position="22"/>
        <end position="354"/>
    </location>
</feature>
<evidence type="ECO:0000259" key="11">
    <source>
        <dbReference type="Pfam" id="PF00085"/>
    </source>
</evidence>
<dbReference type="OrthoDB" id="427280at2759"/>
<feature type="signal peptide" evidence="10">
    <location>
        <begin position="1"/>
        <end position="21"/>
    </location>
</feature>
<evidence type="ECO:0000256" key="7">
    <source>
        <dbReference type="ARBA" id="ARBA00023235"/>
    </source>
</evidence>
<evidence type="ECO:0000256" key="9">
    <source>
        <dbReference type="ARBA" id="ARBA00039846"/>
    </source>
</evidence>
<dbReference type="Pfam" id="PF13848">
    <property type="entry name" value="Thioredoxin_6"/>
    <property type="match status" value="1"/>
</dbReference>
<keyword evidence="13" id="KW-1185">Reference proteome</keyword>
<accession>A0A2J6T2J7</accession>
<evidence type="ECO:0000256" key="8">
    <source>
        <dbReference type="ARBA" id="ARBA00023284"/>
    </source>
</evidence>
<keyword evidence="8" id="KW-0676">Redox-active center</keyword>
<name>A0A2J6T2J7_9HELO</name>
<dbReference type="GO" id="GO:0034976">
    <property type="term" value="P:response to endoplasmic reticulum stress"/>
    <property type="evidence" value="ECO:0007669"/>
    <property type="project" value="TreeGrafter"/>
</dbReference>
<dbReference type="PANTHER" id="PTHR18929">
    <property type="entry name" value="PROTEIN DISULFIDE ISOMERASE"/>
    <property type="match status" value="1"/>
</dbReference>
<keyword evidence="10" id="KW-0732">Signal</keyword>
<dbReference type="InParanoid" id="A0A2J6T2J7"/>
<comment type="similarity">
    <text evidence="4">Belongs to the protein disulfide isomerase family.</text>
</comment>
<evidence type="ECO:0000256" key="3">
    <source>
        <dbReference type="ARBA" id="ARBA00004319"/>
    </source>
</evidence>
<sequence>MLPKVLLVCLLDLIAVKSALGWNHVSRAKFEYIVNEKPLALVAFVAPWTEPSKALEAEWLAATSQTKTALLSVDCKTEADLCQEQGVISYPAIRVFDGSEKVRRYKGPRKASAIVSFLNRAVLRAVLPVVSTLDQKNITEFKSGDEAVIIAYIPEEEKALKAAFMELASRNHDKFTFGIASDKTLAKAANIQIPSVVVHRPKEGEQEVLPGPSGIDVLESFLETATAPSIGEFTRRNELKYMKAGKSLVYYFAPTSQDRETYRESLKPLAKKFKEYLNFVTVDAVEYGHMLPALGIQDTGSPALAVFNPMYGQAFPYDQKKITPETVESFVMDIVQGKVQPLGAGGEELKHTEL</sequence>
<evidence type="ECO:0000256" key="1">
    <source>
        <dbReference type="ARBA" id="ARBA00001182"/>
    </source>
</evidence>
<proteinExistence type="inferred from homology"/>
<dbReference type="GO" id="GO:0005788">
    <property type="term" value="C:endoplasmic reticulum lumen"/>
    <property type="evidence" value="ECO:0007669"/>
    <property type="project" value="UniProtKB-SubCell"/>
</dbReference>
<dbReference type="Pfam" id="PF00085">
    <property type="entry name" value="Thioredoxin"/>
    <property type="match status" value="1"/>
</dbReference>
<dbReference type="CDD" id="cd02982">
    <property type="entry name" value="PDI_b'_family"/>
    <property type="match status" value="1"/>
</dbReference>
<dbReference type="Gene3D" id="3.40.30.10">
    <property type="entry name" value="Glutaredoxin"/>
    <property type="match status" value="3"/>
</dbReference>
<dbReference type="PANTHER" id="PTHR18929:SF132">
    <property type="entry name" value="PROTEIN DISULFIDE-ISOMERASE A3"/>
    <property type="match status" value="1"/>
</dbReference>
<dbReference type="InterPro" id="IPR036249">
    <property type="entry name" value="Thioredoxin-like_sf"/>
</dbReference>
<dbReference type="EMBL" id="KZ613847">
    <property type="protein sequence ID" value="PMD57244.1"/>
    <property type="molecule type" value="Genomic_DNA"/>
</dbReference>
<evidence type="ECO:0000256" key="6">
    <source>
        <dbReference type="ARBA" id="ARBA00022824"/>
    </source>
</evidence>
<dbReference type="GO" id="GO:0006457">
    <property type="term" value="P:protein folding"/>
    <property type="evidence" value="ECO:0007669"/>
    <property type="project" value="TreeGrafter"/>
</dbReference>
<dbReference type="GO" id="GO:0003756">
    <property type="term" value="F:protein disulfide isomerase activity"/>
    <property type="evidence" value="ECO:0007669"/>
    <property type="project" value="UniProtKB-EC"/>
</dbReference>
<keyword evidence="6" id="KW-0256">Endoplasmic reticulum</keyword>
<dbReference type="EC" id="5.3.4.1" evidence="5"/>
<evidence type="ECO:0000313" key="12">
    <source>
        <dbReference type="EMBL" id="PMD57244.1"/>
    </source>
</evidence>
<reference evidence="12 13" key="1">
    <citation type="submission" date="2016-04" db="EMBL/GenBank/DDBJ databases">
        <title>A degradative enzymes factory behind the ericoid mycorrhizal symbiosis.</title>
        <authorList>
            <consortium name="DOE Joint Genome Institute"/>
            <person name="Martino E."/>
            <person name="Morin E."/>
            <person name="Grelet G."/>
            <person name="Kuo A."/>
            <person name="Kohler A."/>
            <person name="Daghino S."/>
            <person name="Barry K."/>
            <person name="Choi C."/>
            <person name="Cichocki N."/>
            <person name="Clum A."/>
            <person name="Copeland A."/>
            <person name="Hainaut M."/>
            <person name="Haridas S."/>
            <person name="Labutti K."/>
            <person name="Lindquist E."/>
            <person name="Lipzen A."/>
            <person name="Khouja H.-R."/>
            <person name="Murat C."/>
            <person name="Ohm R."/>
            <person name="Olson A."/>
            <person name="Spatafora J."/>
            <person name="Veneault-Fourrey C."/>
            <person name="Henrissat B."/>
            <person name="Grigoriev I."/>
            <person name="Martin F."/>
            <person name="Perotto S."/>
        </authorList>
    </citation>
    <scope>NUCLEOTIDE SEQUENCE [LARGE SCALE GENOMIC DNA]</scope>
    <source>
        <strain evidence="12 13">E</strain>
    </source>
</reference>
<feature type="domain" description="Thioredoxin" evidence="11">
    <location>
        <begin position="25"/>
        <end position="119"/>
    </location>
</feature>
<evidence type="ECO:0000313" key="13">
    <source>
        <dbReference type="Proteomes" id="UP000235371"/>
    </source>
</evidence>